<organism evidence="1 2">
    <name type="scientific">Acrocarpospora macrocephala</name>
    <dbReference type="NCBI Taxonomy" id="150177"/>
    <lineage>
        <taxon>Bacteria</taxon>
        <taxon>Bacillati</taxon>
        <taxon>Actinomycetota</taxon>
        <taxon>Actinomycetes</taxon>
        <taxon>Streptosporangiales</taxon>
        <taxon>Streptosporangiaceae</taxon>
        <taxon>Acrocarpospora</taxon>
    </lineage>
</organism>
<dbReference type="AlphaFoldDB" id="A0A5M3WN30"/>
<gene>
    <name evidence="1" type="ORF">Amac_021870</name>
</gene>
<protein>
    <submittedName>
        <fullName evidence="1">Uncharacterized protein</fullName>
    </submittedName>
</protein>
<proteinExistence type="predicted"/>
<comment type="caution">
    <text evidence="1">The sequence shown here is derived from an EMBL/GenBank/DDBJ whole genome shotgun (WGS) entry which is preliminary data.</text>
</comment>
<keyword evidence="2" id="KW-1185">Reference proteome</keyword>
<evidence type="ECO:0000313" key="1">
    <source>
        <dbReference type="EMBL" id="GES08591.1"/>
    </source>
</evidence>
<sequence>MAAWLGGIAARASGLLAHIVVAKAHTDQLVDRPAGTLVHHDPREGRLARRPLDVREGRFPAGQRVQITRAVQQPAAVAVHAEVGLRPPGRLAVQVDTFQACHERPIAVGVVAFTRKTRAM</sequence>
<name>A0A5M3WN30_9ACTN</name>
<evidence type="ECO:0000313" key="2">
    <source>
        <dbReference type="Proteomes" id="UP000331127"/>
    </source>
</evidence>
<dbReference type="Proteomes" id="UP000331127">
    <property type="component" value="Unassembled WGS sequence"/>
</dbReference>
<accession>A0A5M3WN30</accession>
<reference evidence="1 2" key="1">
    <citation type="submission" date="2019-10" db="EMBL/GenBank/DDBJ databases">
        <title>Whole genome shotgun sequence of Acrocarpospora macrocephala NBRC 16266.</title>
        <authorList>
            <person name="Ichikawa N."/>
            <person name="Kimura A."/>
            <person name="Kitahashi Y."/>
            <person name="Komaki H."/>
            <person name="Oguchi A."/>
        </authorList>
    </citation>
    <scope>NUCLEOTIDE SEQUENCE [LARGE SCALE GENOMIC DNA]</scope>
    <source>
        <strain evidence="1 2">NBRC 16266</strain>
    </source>
</reference>
<dbReference type="EMBL" id="BLAE01000011">
    <property type="protein sequence ID" value="GES08591.1"/>
    <property type="molecule type" value="Genomic_DNA"/>
</dbReference>